<dbReference type="InterPro" id="IPR014811">
    <property type="entry name" value="ArgoL1"/>
</dbReference>
<reference evidence="4" key="2">
    <citation type="submission" date="2015-01" db="EMBL/GenBank/DDBJ databases">
        <title>Evolutionary Origins and Diversification of the Mycorrhizal Mutualists.</title>
        <authorList>
            <consortium name="DOE Joint Genome Institute"/>
            <consortium name="Mycorrhizal Genomics Consortium"/>
            <person name="Kohler A."/>
            <person name="Kuo A."/>
            <person name="Nagy L.G."/>
            <person name="Floudas D."/>
            <person name="Copeland A."/>
            <person name="Barry K.W."/>
            <person name="Cichocki N."/>
            <person name="Veneault-Fourrey C."/>
            <person name="LaButti K."/>
            <person name="Lindquist E.A."/>
            <person name="Lipzen A."/>
            <person name="Lundell T."/>
            <person name="Morin E."/>
            <person name="Murat C."/>
            <person name="Riley R."/>
            <person name="Ohm R."/>
            <person name="Sun H."/>
            <person name="Tunlid A."/>
            <person name="Henrissat B."/>
            <person name="Grigoriev I.V."/>
            <person name="Hibbett D.S."/>
            <person name="Martin F."/>
        </authorList>
    </citation>
    <scope>NUCLEOTIDE SEQUENCE [LARGE SCALE GENOMIC DNA]</scope>
    <source>
        <strain evidence="4">MUT 4182</strain>
    </source>
</reference>
<reference evidence="3 4" key="1">
    <citation type="submission" date="2014-04" db="EMBL/GenBank/DDBJ databases">
        <authorList>
            <consortium name="DOE Joint Genome Institute"/>
            <person name="Kuo A."/>
            <person name="Girlanda M."/>
            <person name="Perotto S."/>
            <person name="Kohler A."/>
            <person name="Nagy L.G."/>
            <person name="Floudas D."/>
            <person name="Copeland A."/>
            <person name="Barry K.W."/>
            <person name="Cichocki N."/>
            <person name="Veneault-Fourrey C."/>
            <person name="LaButti K."/>
            <person name="Lindquist E.A."/>
            <person name="Lipzen A."/>
            <person name="Lundell T."/>
            <person name="Morin E."/>
            <person name="Murat C."/>
            <person name="Sun H."/>
            <person name="Tunlid A."/>
            <person name="Henrissat B."/>
            <person name="Grigoriev I.V."/>
            <person name="Hibbett D.S."/>
            <person name="Martin F."/>
            <person name="Nordberg H.P."/>
            <person name="Cantor M.N."/>
            <person name="Hua S.X."/>
        </authorList>
    </citation>
    <scope>NUCLEOTIDE SEQUENCE [LARGE SCALE GENOMIC DNA]</scope>
    <source>
        <strain evidence="3 4">MUT 4182</strain>
    </source>
</reference>
<keyword evidence="4" id="KW-1185">Reference proteome</keyword>
<protein>
    <recommendedName>
        <fullName evidence="2">Piwi domain-containing protein</fullName>
    </recommendedName>
</protein>
<dbReference type="Pfam" id="PF08699">
    <property type="entry name" value="ArgoL1"/>
    <property type="match status" value="1"/>
</dbReference>
<evidence type="ECO:0000313" key="3">
    <source>
        <dbReference type="EMBL" id="KIO29143.1"/>
    </source>
</evidence>
<dbReference type="Pfam" id="PF02171">
    <property type="entry name" value="Piwi"/>
    <property type="match status" value="1"/>
</dbReference>
<dbReference type="Proteomes" id="UP000054248">
    <property type="component" value="Unassembled WGS sequence"/>
</dbReference>
<dbReference type="InterPro" id="IPR036085">
    <property type="entry name" value="PAZ_dom_sf"/>
</dbReference>
<dbReference type="STRING" id="1051891.A0A0C3L5P6"/>
<dbReference type="Gene3D" id="3.40.50.2300">
    <property type="match status" value="1"/>
</dbReference>
<feature type="compositionally biased region" description="Basic residues" evidence="1">
    <location>
        <begin position="7"/>
        <end position="18"/>
    </location>
</feature>
<gene>
    <name evidence="3" type="ORF">M407DRAFT_21713</name>
</gene>
<dbReference type="Pfam" id="PF16486">
    <property type="entry name" value="ArgoN"/>
    <property type="match status" value="1"/>
</dbReference>
<dbReference type="Gene3D" id="3.30.420.10">
    <property type="entry name" value="Ribonuclease H-like superfamily/Ribonuclease H"/>
    <property type="match status" value="1"/>
</dbReference>
<dbReference type="InterPro" id="IPR032472">
    <property type="entry name" value="ArgoL2"/>
</dbReference>
<proteinExistence type="predicted"/>
<sequence>MADHGRGGGKWRGGRWRGRGADRGGGPGGADGSTRGGPPRGGPPRGGPPSPTGAVAAVGRGAPRGGPRGAPADRGRGARGRGQPTAIIPSAGPTGSTAAIAESVEAIGAKRPGYGTLGIPIDVIVNCFKAELPTGLIYHYDNILPGDKTLPTRLTVPIIRRMQEQYPTIFTKRGSYDGRKNLYSPVEYSLGDREEFEVNEPGRPWPRLVHIKYAATINPSSLVRYIEGKMSHDNQVLTTLNACNVAIRMQPIQNHPFNSRSFYTRTQFRNIGWGVELWRGYFQSVRPVVGKMVINADISAAAFYKSGPLIKLCLEYLGANPEANPVQFLSATRLDHRKRRDLAKFLRNLNVQITRSGQTKQYSIKARRHHDVYSSECPPIASLDLSAEKVVGLEAFFQDIGHPLQFPTLVTARAWYPLEVCQVVPGQFYRSTLNPDQTRGMVDFSTSRPEVRLQSIRDGLQALQYGSSTYLQDFEINVDPNPLTIKGRILPTPTLLYGRNATIQPRDGQWNMRDKTLYKPEKILGCAIIVYDRRFNDRQLEHVKRSFFNVTQMLGMQGMPADPPVLRKDGTGTVYANHIREAALMWKAVKGNMPNLILVILPDMAEDIYTRIKNAGDIKIGVATQCMRASKCGPPKGNEQYYVNVCLKINAKLGGINVIPKPDTVRFLTDRAIPTIVIGADIQHPGPGVTTRPSYAAVVGSVDSDASKYIAVSRAQGFRQEMIQDLADMIAHIIKKYMHYRKEKEGNANPAPRRILFYRDGISEGEFQKCKEQEVAQIFSSSSVSRFEFSAELQLVVFNLEACDNIGIPRPKLTFVVVGKNHHIRFFPPKGGSADRSGNAPAGLVVDREITSPVEYDFYLQSHGGLLGTSRSAHYNVLVDQNNFMPDDLQRISFSLCHVYARSTRSVSIVPPVYYADSVCTRSKHHYDPDGAYGNLSDSASQVSTAAGVSQAEAIRNAFQPVHPNAAQTMYFQ</sequence>
<dbReference type="InterPro" id="IPR032474">
    <property type="entry name" value="Argonaute_N"/>
</dbReference>
<feature type="compositionally biased region" description="Low complexity" evidence="1">
    <location>
        <begin position="52"/>
        <end position="61"/>
    </location>
</feature>
<feature type="compositionally biased region" description="Gly residues" evidence="1">
    <location>
        <begin position="23"/>
        <end position="39"/>
    </location>
</feature>
<dbReference type="SUPFAM" id="SSF53098">
    <property type="entry name" value="Ribonuclease H-like"/>
    <property type="match status" value="1"/>
</dbReference>
<dbReference type="Gene3D" id="2.170.260.10">
    <property type="entry name" value="paz domain"/>
    <property type="match status" value="1"/>
</dbReference>
<dbReference type="InterPro" id="IPR045246">
    <property type="entry name" value="Piwi_ago-like"/>
</dbReference>
<evidence type="ECO:0000259" key="2">
    <source>
        <dbReference type="PROSITE" id="PS50822"/>
    </source>
</evidence>
<dbReference type="SMART" id="SM01163">
    <property type="entry name" value="DUF1785"/>
    <property type="match status" value="1"/>
</dbReference>
<evidence type="ECO:0000256" key="1">
    <source>
        <dbReference type="SAM" id="MobiDB-lite"/>
    </source>
</evidence>
<dbReference type="InterPro" id="IPR012337">
    <property type="entry name" value="RNaseH-like_sf"/>
</dbReference>
<dbReference type="HOGENOM" id="CLU_004544_4_3_1"/>
<dbReference type="Pfam" id="PF16487">
    <property type="entry name" value="ArgoMid"/>
    <property type="match status" value="1"/>
</dbReference>
<dbReference type="GO" id="GO:0003676">
    <property type="term" value="F:nucleic acid binding"/>
    <property type="evidence" value="ECO:0007669"/>
    <property type="project" value="InterPro"/>
</dbReference>
<dbReference type="SUPFAM" id="SSF101690">
    <property type="entry name" value="PAZ domain"/>
    <property type="match status" value="1"/>
</dbReference>
<feature type="compositionally biased region" description="Pro residues" evidence="1">
    <location>
        <begin position="40"/>
        <end position="51"/>
    </location>
</feature>
<dbReference type="Pfam" id="PF16488">
    <property type="entry name" value="ArgoL2"/>
    <property type="match status" value="1"/>
</dbReference>
<dbReference type="SMART" id="SM00950">
    <property type="entry name" value="Piwi"/>
    <property type="match status" value="1"/>
</dbReference>
<organism evidence="3 4">
    <name type="scientific">Tulasnella calospora MUT 4182</name>
    <dbReference type="NCBI Taxonomy" id="1051891"/>
    <lineage>
        <taxon>Eukaryota</taxon>
        <taxon>Fungi</taxon>
        <taxon>Dikarya</taxon>
        <taxon>Basidiomycota</taxon>
        <taxon>Agaricomycotina</taxon>
        <taxon>Agaricomycetes</taxon>
        <taxon>Cantharellales</taxon>
        <taxon>Tulasnellaceae</taxon>
        <taxon>Tulasnella</taxon>
    </lineage>
</organism>
<evidence type="ECO:0000313" key="4">
    <source>
        <dbReference type="Proteomes" id="UP000054248"/>
    </source>
</evidence>
<dbReference type="InterPro" id="IPR003165">
    <property type="entry name" value="Piwi"/>
</dbReference>
<dbReference type="EMBL" id="KN822986">
    <property type="protein sequence ID" value="KIO29143.1"/>
    <property type="molecule type" value="Genomic_DNA"/>
</dbReference>
<dbReference type="InterPro" id="IPR036397">
    <property type="entry name" value="RNaseH_sf"/>
</dbReference>
<dbReference type="InterPro" id="IPR032473">
    <property type="entry name" value="Argonaute_Mid_dom"/>
</dbReference>
<dbReference type="OrthoDB" id="10252740at2759"/>
<accession>A0A0C3L5P6</accession>
<dbReference type="PROSITE" id="PS50822">
    <property type="entry name" value="PIWI"/>
    <property type="match status" value="1"/>
</dbReference>
<dbReference type="CDD" id="cd04657">
    <property type="entry name" value="Piwi_ago-like"/>
    <property type="match status" value="1"/>
</dbReference>
<feature type="domain" description="Piwi" evidence="2">
    <location>
        <begin position="596"/>
        <end position="928"/>
    </location>
</feature>
<feature type="region of interest" description="Disordered" evidence="1">
    <location>
        <begin position="1"/>
        <end position="95"/>
    </location>
</feature>
<dbReference type="AlphaFoldDB" id="A0A0C3L5P6"/>
<name>A0A0C3L5P6_9AGAM</name>
<dbReference type="PANTHER" id="PTHR22891">
    <property type="entry name" value="EUKARYOTIC TRANSLATION INITIATION FACTOR 2C"/>
    <property type="match status" value="1"/>
</dbReference>